<dbReference type="Proteomes" id="UP000005204">
    <property type="component" value="Unassembled WGS sequence"/>
</dbReference>
<dbReference type="SUPFAM" id="SSF46785">
    <property type="entry name" value="Winged helix' DNA-binding domain"/>
    <property type="match status" value="1"/>
</dbReference>
<accession>E9JEH6</accession>
<keyword evidence="8" id="KW-0010">Activator</keyword>
<dbReference type="HOGENOM" id="CLU_023456_0_1_1"/>
<evidence type="ECO:0000259" key="15">
    <source>
        <dbReference type="PROSITE" id="PS50039"/>
    </source>
</evidence>
<keyword evidence="11" id="KW-0131">Cell cycle</keyword>
<dbReference type="InterPro" id="IPR001766">
    <property type="entry name" value="Fork_head_dom"/>
</dbReference>
<dbReference type="SMART" id="SM00339">
    <property type="entry name" value="FH"/>
    <property type="match status" value="1"/>
</dbReference>
<proteinExistence type="evidence at transcript level"/>
<dbReference type="InterPro" id="IPR036390">
    <property type="entry name" value="WH_DNA-bd_sf"/>
</dbReference>
<dbReference type="GO" id="GO:0005737">
    <property type="term" value="C:cytoplasm"/>
    <property type="evidence" value="ECO:0007669"/>
    <property type="project" value="UniProtKB-SubCell"/>
</dbReference>
<dbReference type="GO" id="GO:0000978">
    <property type="term" value="F:RNA polymerase II cis-regulatory region sequence-specific DNA binding"/>
    <property type="evidence" value="ECO:0007669"/>
    <property type="project" value="TreeGrafter"/>
</dbReference>
<reference evidence="17" key="3">
    <citation type="submission" date="2022-06" db="UniProtKB">
        <authorList>
            <consortium name="EnsemblMetazoa"/>
        </authorList>
    </citation>
    <scope>IDENTIFICATION</scope>
    <source>
        <strain evidence="17">p50T (Dazao)</strain>
    </source>
</reference>
<evidence type="ECO:0000256" key="2">
    <source>
        <dbReference type="ARBA" id="ARBA00004496"/>
    </source>
</evidence>
<keyword evidence="4" id="KW-0963">Cytoplasm</keyword>
<evidence type="ECO:0000256" key="3">
    <source>
        <dbReference type="ARBA" id="ARBA00022473"/>
    </source>
</evidence>
<dbReference type="eggNOG" id="KOG2294">
    <property type="taxonomic scope" value="Eukaryota"/>
</dbReference>
<keyword evidence="3" id="KW-0217">Developmental protein</keyword>
<evidence type="ECO:0000256" key="1">
    <source>
        <dbReference type="ARBA" id="ARBA00004123"/>
    </source>
</evidence>
<gene>
    <name evidence="17" type="primary">100529235</name>
</gene>
<keyword evidence="9" id="KW-0804">Transcription</keyword>
<evidence type="ECO:0000313" key="17">
    <source>
        <dbReference type="EnsemblMetazoa" id="NP_001189464.1"/>
    </source>
</evidence>
<dbReference type="EnsemblMetazoa" id="NM_001202535.1">
    <property type="protein sequence ID" value="NP_001189464.1"/>
    <property type="gene ID" value="LOC100529235"/>
</dbReference>
<dbReference type="InParanoid" id="E9JEH6"/>
<dbReference type="PRINTS" id="PR00053">
    <property type="entry name" value="FORKHEAD"/>
</dbReference>
<dbReference type="PROSITE" id="PS50039">
    <property type="entry name" value="FORK_HEAD_3"/>
    <property type="match status" value="1"/>
</dbReference>
<feature type="DNA-binding region" description="Fork-head" evidence="13">
    <location>
        <begin position="94"/>
        <end position="152"/>
    </location>
</feature>
<evidence type="ECO:0000256" key="14">
    <source>
        <dbReference type="SAM" id="MobiDB-lite"/>
    </source>
</evidence>
<dbReference type="Gene3D" id="1.10.10.10">
    <property type="entry name" value="Winged helix-like DNA-binding domain superfamily/Winged helix DNA-binding domain"/>
    <property type="match status" value="1"/>
</dbReference>
<dbReference type="PaxDb" id="7091-BGIBMGA008092-TA"/>
<evidence type="ECO:0000256" key="5">
    <source>
        <dbReference type="ARBA" id="ARBA00022782"/>
    </source>
</evidence>
<dbReference type="OrthoDB" id="5954824at2759"/>
<dbReference type="InterPro" id="IPR036388">
    <property type="entry name" value="WH-like_DNA-bd_sf"/>
</dbReference>
<name>E9JEH6_BOMMO</name>
<dbReference type="KEGG" id="bmor:100529235"/>
<evidence type="ECO:0000256" key="4">
    <source>
        <dbReference type="ARBA" id="ARBA00022490"/>
    </source>
</evidence>
<dbReference type="OMA" id="LYPMMDG"/>
<dbReference type="GO" id="GO:0030154">
    <property type="term" value="P:cell differentiation"/>
    <property type="evidence" value="ECO:0007669"/>
    <property type="project" value="UniProtKB-KW"/>
</dbReference>
<dbReference type="STRING" id="7091.E9JEH6"/>
<reference evidence="18" key="1">
    <citation type="journal article" date="2008" name="Insect Biochem. Mol. Biol.">
        <title>The genome of a lepidopteran model insect, the silkworm Bombyx mori.</title>
        <authorList>
            <consortium name="International Silkworm Genome Consortium"/>
        </authorList>
    </citation>
    <scope>NUCLEOTIDE SEQUENCE [LARGE SCALE GENOMIC DNA]</scope>
    <source>
        <strain evidence="18">p50T</strain>
    </source>
</reference>
<keyword evidence="18" id="KW-1185">Reference proteome</keyword>
<keyword evidence="7 13" id="KW-0238">DNA-binding</keyword>
<evidence type="ECO:0000256" key="13">
    <source>
        <dbReference type="PROSITE-ProRule" id="PRU00089"/>
    </source>
</evidence>
<dbReference type="AlphaFoldDB" id="E9JEH6"/>
<dbReference type="GO" id="GO:0000981">
    <property type="term" value="F:DNA-binding transcription factor activity, RNA polymerase II-specific"/>
    <property type="evidence" value="ECO:0007669"/>
    <property type="project" value="TreeGrafter"/>
</dbReference>
<comment type="subunit">
    <text evidence="12">Interacts with melt.</text>
</comment>
<keyword evidence="5" id="KW-0221">Differentiation</keyword>
<evidence type="ECO:0000256" key="8">
    <source>
        <dbReference type="ARBA" id="ARBA00023159"/>
    </source>
</evidence>
<keyword evidence="10 13" id="KW-0539">Nucleus</keyword>
<feature type="region of interest" description="Disordered" evidence="14">
    <location>
        <begin position="1"/>
        <end position="90"/>
    </location>
</feature>
<dbReference type="SMR" id="E9JEH6"/>
<keyword evidence="6" id="KW-0805">Transcription regulation</keyword>
<feature type="domain" description="Fork-head" evidence="15">
    <location>
        <begin position="94"/>
        <end position="152"/>
    </location>
</feature>
<evidence type="ECO:0000256" key="6">
    <source>
        <dbReference type="ARBA" id="ARBA00023015"/>
    </source>
</evidence>
<evidence type="ECO:0000313" key="16">
    <source>
        <dbReference type="EMBL" id="ADM32519.1"/>
    </source>
</evidence>
<comment type="subcellular location">
    <subcellularLocation>
        <location evidence="2">Cytoplasm</location>
    </subcellularLocation>
    <subcellularLocation>
        <location evidence="1 13">Nucleus</location>
    </subcellularLocation>
</comment>
<evidence type="ECO:0000256" key="12">
    <source>
        <dbReference type="ARBA" id="ARBA00038846"/>
    </source>
</evidence>
<evidence type="ECO:0000256" key="10">
    <source>
        <dbReference type="ARBA" id="ARBA00023242"/>
    </source>
</evidence>
<protein>
    <submittedName>
        <fullName evidence="16">Fkhr</fullName>
    </submittedName>
</protein>
<evidence type="ECO:0000256" key="7">
    <source>
        <dbReference type="ARBA" id="ARBA00023125"/>
    </source>
</evidence>
<dbReference type="Pfam" id="PF00250">
    <property type="entry name" value="Forkhead"/>
    <property type="match status" value="1"/>
</dbReference>
<evidence type="ECO:0000313" key="18">
    <source>
        <dbReference type="Proteomes" id="UP000005204"/>
    </source>
</evidence>
<evidence type="ECO:0000256" key="11">
    <source>
        <dbReference type="ARBA" id="ARBA00023306"/>
    </source>
</evidence>
<dbReference type="GO" id="GO:0005634">
    <property type="term" value="C:nucleus"/>
    <property type="evidence" value="ECO:0007669"/>
    <property type="project" value="UniProtKB-SubCell"/>
</dbReference>
<dbReference type="PANTHER" id="PTHR45767:SF2">
    <property type="entry name" value="FORKHEAD BOX PROTEIN O"/>
    <property type="match status" value="1"/>
</dbReference>
<reference evidence="16" key="2">
    <citation type="journal article" date="2010" name="BMC Genomics">
        <title>The genomic underpinnings of apoptosis in the silkworm, Bombyx mori.</title>
        <authorList>
            <person name="Zhang J.Y."/>
            <person name="Pan M.H."/>
            <person name="Sun Z.Y."/>
            <person name="Huang S.J."/>
            <person name="Yu Z.S."/>
            <person name="Liu D."/>
            <person name="Zhao D.H."/>
            <person name="Lu C."/>
        </authorList>
    </citation>
    <scope>NUCLEOTIDE SEQUENCE</scope>
</reference>
<evidence type="ECO:0000256" key="9">
    <source>
        <dbReference type="ARBA" id="ARBA00023163"/>
    </source>
</evidence>
<dbReference type="EMBL" id="GQ426293">
    <property type="protein sequence ID" value="ADM32519.1"/>
    <property type="molecule type" value="mRNA"/>
</dbReference>
<sequence>MSIQGGGGYQSPWSSQTGLSELEGTMAELEPLGELAEVGFEPQTRARSNTWPLPRPDNYVEQVDEAGSKKNSNQNLSGAPPIPAKKNSSRRNAWGNLSYADLITQAITSAQDNRLTLSQIYEWMVQNVPYFKDKGDNNSSAGWKLWLRTVLSRVIRDIG</sequence>
<organism evidence="16">
    <name type="scientific">Bombyx mori</name>
    <name type="common">Silk moth</name>
    <dbReference type="NCBI Taxonomy" id="7091"/>
    <lineage>
        <taxon>Eukaryota</taxon>
        <taxon>Metazoa</taxon>
        <taxon>Ecdysozoa</taxon>
        <taxon>Arthropoda</taxon>
        <taxon>Hexapoda</taxon>
        <taxon>Insecta</taxon>
        <taxon>Pterygota</taxon>
        <taxon>Neoptera</taxon>
        <taxon>Endopterygota</taxon>
        <taxon>Lepidoptera</taxon>
        <taxon>Glossata</taxon>
        <taxon>Ditrysia</taxon>
        <taxon>Bombycoidea</taxon>
        <taxon>Bombycidae</taxon>
        <taxon>Bombycinae</taxon>
        <taxon>Bombyx</taxon>
    </lineage>
</organism>
<dbReference type="PANTHER" id="PTHR45767">
    <property type="entry name" value="FORKHEAD BOX PROTEIN O"/>
    <property type="match status" value="1"/>
</dbReference>